<accession>A0A7I8KFH6</accession>
<dbReference type="Proteomes" id="UP000663760">
    <property type="component" value="Chromosome 5"/>
</dbReference>
<evidence type="ECO:0000313" key="4">
    <source>
        <dbReference type="EMBL" id="CAA7395984.1"/>
    </source>
</evidence>
<dbReference type="EMBL" id="LR746268">
    <property type="protein sequence ID" value="CAA7395984.1"/>
    <property type="molecule type" value="Genomic_DNA"/>
</dbReference>
<dbReference type="OrthoDB" id="1923469at2759"/>
<protein>
    <submittedName>
        <fullName evidence="4">Uncharacterized protein</fullName>
    </submittedName>
</protein>
<keyword evidence="5" id="KW-1185">Reference proteome</keyword>
<dbReference type="PANTHER" id="PTHR33390">
    <property type="entry name" value="STRESS UP-REGULATED NOD 19 PROTEIN"/>
    <property type="match status" value="1"/>
</dbReference>
<gene>
    <name evidence="4" type="ORF">SI8410_05006647</name>
</gene>
<evidence type="ECO:0000256" key="1">
    <source>
        <dbReference type="SAM" id="MobiDB-lite"/>
    </source>
</evidence>
<sequence>MTNSSRWWLRVAVVFAMAVQSSPVSAAADGTPLRVQVFHSPPFTLSPGSVEDRFYSDIAFPRGHIALKSLNAEVVDEAGKPVPLYETYIHHWLLVRFYQRKRSGATSPPPEPPESLFTGNAASSSNGPPEYILAGNSGTCGGILPQTFGLGSETRRTATWVPDPYGIEVGNPAEVPTGYEEKWMLNVHAIDTRGSVDRLGCTECRCELYNVTVDERGRPLVKDYVGGLVCCHDKARCRTGVGSGGAPRKLFLRYEVKWLDWAADIVPVKVYILDVTDDGKSGSKPSTDDLNSNGCRVEYMVAPCGREAAAAGGACIDSKRVDLVLPRGGDIVYAVAHQHTGGVGVALYGQDGRTLCSSTPIYGGGKEAGDEVGYIVGMTTCYPSPGSVKVTAGERVALVSNYNATELHTGVMGLFYFLLADPPASTVRLTGGMLNSNYWWVLLVIGITVASAVAVLYRRSRARDQRYRSLLM</sequence>
<feature type="chain" id="PRO_5029776321" evidence="3">
    <location>
        <begin position="27"/>
        <end position="472"/>
    </location>
</feature>
<feature type="region of interest" description="Disordered" evidence="1">
    <location>
        <begin position="103"/>
        <end position="124"/>
    </location>
</feature>
<keyword evidence="2" id="KW-0472">Membrane</keyword>
<dbReference type="AlphaFoldDB" id="A0A7I8KFH6"/>
<feature type="transmembrane region" description="Helical" evidence="2">
    <location>
        <begin position="438"/>
        <end position="457"/>
    </location>
</feature>
<name>A0A7I8KFH6_SPIIN</name>
<keyword evidence="3" id="KW-0732">Signal</keyword>
<feature type="signal peptide" evidence="3">
    <location>
        <begin position="1"/>
        <end position="26"/>
    </location>
</feature>
<reference evidence="4" key="1">
    <citation type="submission" date="2020-02" db="EMBL/GenBank/DDBJ databases">
        <authorList>
            <person name="Scholz U."/>
            <person name="Mascher M."/>
            <person name="Fiebig A."/>
        </authorList>
    </citation>
    <scope>NUCLEOTIDE SEQUENCE</scope>
</reference>
<organism evidence="4 5">
    <name type="scientific">Spirodela intermedia</name>
    <name type="common">Intermediate duckweed</name>
    <dbReference type="NCBI Taxonomy" id="51605"/>
    <lineage>
        <taxon>Eukaryota</taxon>
        <taxon>Viridiplantae</taxon>
        <taxon>Streptophyta</taxon>
        <taxon>Embryophyta</taxon>
        <taxon>Tracheophyta</taxon>
        <taxon>Spermatophyta</taxon>
        <taxon>Magnoliopsida</taxon>
        <taxon>Liliopsida</taxon>
        <taxon>Araceae</taxon>
        <taxon>Lemnoideae</taxon>
        <taxon>Spirodela</taxon>
    </lineage>
</organism>
<evidence type="ECO:0000313" key="5">
    <source>
        <dbReference type="Proteomes" id="UP000663760"/>
    </source>
</evidence>
<dbReference type="PANTHER" id="PTHR33390:SF1">
    <property type="entry name" value="STRESS UP-REGULATED NOD 19 PROTEIN"/>
    <property type="match status" value="1"/>
</dbReference>
<dbReference type="InterPro" id="IPR011692">
    <property type="entry name" value="Stress_up-reg_Nod19"/>
</dbReference>
<keyword evidence="2" id="KW-0812">Transmembrane</keyword>
<keyword evidence="2" id="KW-1133">Transmembrane helix</keyword>
<proteinExistence type="predicted"/>
<evidence type="ECO:0000256" key="3">
    <source>
        <dbReference type="SAM" id="SignalP"/>
    </source>
</evidence>
<dbReference type="Pfam" id="PF07712">
    <property type="entry name" value="SURNod19"/>
    <property type="match status" value="1"/>
</dbReference>
<evidence type="ECO:0000256" key="2">
    <source>
        <dbReference type="SAM" id="Phobius"/>
    </source>
</evidence>